<sequence length="108" mass="12040">MKKLWKHLLIYFCIALCLFYLLPWIGTSAGASLSFMLVTLLLINPLFCLASGIIFSLTAGFSLYLPLLLGLSFLPSVFLFYNETALLYALLYFGLALLGSCTGPLFRR</sequence>
<comment type="caution">
    <text evidence="2">The sequence shown here is derived from an EMBL/GenBank/DDBJ whole genome shotgun (WGS) entry which is preliminary data.</text>
</comment>
<proteinExistence type="predicted"/>
<dbReference type="AlphaFoldDB" id="A0A926DH94"/>
<protein>
    <submittedName>
        <fullName evidence="2">Uncharacterized protein</fullName>
    </submittedName>
</protein>
<keyword evidence="1" id="KW-0812">Transmembrane</keyword>
<dbReference type="Proteomes" id="UP000617951">
    <property type="component" value="Unassembled WGS sequence"/>
</dbReference>
<gene>
    <name evidence="2" type="ORF">H8693_03995</name>
</gene>
<reference evidence="2" key="1">
    <citation type="submission" date="2020-08" db="EMBL/GenBank/DDBJ databases">
        <title>Genome public.</title>
        <authorList>
            <person name="Liu C."/>
            <person name="Sun Q."/>
        </authorList>
    </citation>
    <scope>NUCLEOTIDE SEQUENCE</scope>
    <source>
        <strain evidence="2">NSJ-63</strain>
    </source>
</reference>
<feature type="transmembrane region" description="Helical" evidence="1">
    <location>
        <begin position="31"/>
        <end position="54"/>
    </location>
</feature>
<feature type="transmembrane region" description="Helical" evidence="1">
    <location>
        <begin position="61"/>
        <end position="81"/>
    </location>
</feature>
<name>A0A926DH94_9FIRM</name>
<organism evidence="2 3">
    <name type="scientific">Guopingia tenuis</name>
    <dbReference type="NCBI Taxonomy" id="2763656"/>
    <lineage>
        <taxon>Bacteria</taxon>
        <taxon>Bacillati</taxon>
        <taxon>Bacillota</taxon>
        <taxon>Clostridia</taxon>
        <taxon>Christensenellales</taxon>
        <taxon>Christensenellaceae</taxon>
        <taxon>Guopingia</taxon>
    </lineage>
</organism>
<keyword evidence="1" id="KW-0472">Membrane</keyword>
<feature type="transmembrane region" description="Helical" evidence="1">
    <location>
        <begin position="87"/>
        <end position="106"/>
    </location>
</feature>
<evidence type="ECO:0000256" key="1">
    <source>
        <dbReference type="SAM" id="Phobius"/>
    </source>
</evidence>
<evidence type="ECO:0000313" key="2">
    <source>
        <dbReference type="EMBL" id="MBC8538093.1"/>
    </source>
</evidence>
<keyword evidence="1" id="KW-1133">Transmembrane helix</keyword>
<dbReference type="EMBL" id="JACRSS010000001">
    <property type="protein sequence ID" value="MBC8538093.1"/>
    <property type="molecule type" value="Genomic_DNA"/>
</dbReference>
<accession>A0A926DH94</accession>
<dbReference type="RefSeq" id="WP_249279878.1">
    <property type="nucleotide sequence ID" value="NZ_JACRSS010000001.1"/>
</dbReference>
<feature type="transmembrane region" description="Helical" evidence="1">
    <location>
        <begin position="7"/>
        <end position="25"/>
    </location>
</feature>
<evidence type="ECO:0000313" key="3">
    <source>
        <dbReference type="Proteomes" id="UP000617951"/>
    </source>
</evidence>
<keyword evidence="3" id="KW-1185">Reference proteome</keyword>